<keyword evidence="3" id="KW-1133">Transmembrane helix</keyword>
<dbReference type="EMBL" id="QNUG01000008">
    <property type="protein sequence ID" value="REC71712.1"/>
    <property type="molecule type" value="Genomic_DNA"/>
</dbReference>
<dbReference type="OrthoDB" id="9805121at2"/>
<dbReference type="InterPro" id="IPR052969">
    <property type="entry name" value="Thr-specific_kinase-like"/>
</dbReference>
<dbReference type="NCBIfam" id="TIGR04183">
    <property type="entry name" value="Por_Secre_tail"/>
    <property type="match status" value="1"/>
</dbReference>
<evidence type="ECO:0000256" key="2">
    <source>
        <dbReference type="PROSITE-ProRule" id="PRU01360"/>
    </source>
</evidence>
<keyword evidence="2" id="KW-0813">Transport</keyword>
<protein>
    <recommendedName>
        <fullName evidence="4">VWFA domain-containing protein</fullName>
    </recommendedName>
</protein>
<evidence type="ECO:0000256" key="1">
    <source>
        <dbReference type="ARBA" id="ARBA00022729"/>
    </source>
</evidence>
<dbReference type="Pfam" id="PF18962">
    <property type="entry name" value="Por_Secre_tail"/>
    <property type="match status" value="1"/>
</dbReference>
<dbReference type="Pfam" id="PF07715">
    <property type="entry name" value="Plug"/>
    <property type="match status" value="1"/>
</dbReference>
<sequence length="777" mass="88628">MENQDIDKMFNDAGKSAEENSTFPAFEKVWGKVEEKLDKKEQKKRIIPIWFPYGMVAGLALTFGVLYFVKDDKVQIQPQVASKDFGKPINPNQIETPKKVEEINKTFKENLSKNPIQLTERKDIIAYQDVEYKNDEFDEIFYKTRVNNQSTNDNYIEKNISETPPPAISKSLETSTGIVENYVYETEKTKDLESVTVTAMGIKRDAKSLGYATPTVNSALMGRVEGLKISPNMGNPGSSSTIMIRGIASYDKTKEPLYIVDGKVESSSILKTLNPHVIESLEVLKKDKAISLYGNQAINGVLIIKTKKLSEKKKRKLNKEWEIRQKELKEEKKSLPEAGKLTAGEVNDFSKWDYWQDFAVPILDQYKKTWKFFPDKRVSVQLTNFHSNPVIGKKLKLIDYKKEIIWESVTDNRGNAELWISSLIDQKTNSQQYSIIDDEGNVLSNNVKEFRKGQNLIKVNDDCIKKRALDLVFVVDATGSMGDEINYLKSELLDVLKKVETNLTQTNIRYGSVFYRDNGDEYITRKFDFSNDAENLISFIKKQNARGGGDRPEAVVEALETSIDELAWNKENSTKIMFLLLDAPPHLSEGNIEILNQKIKLASKKGITIIPIAASDTDKQTEYLMRTFALLTNGTYTFLTNDSGIGNDHIKPTASEYEVEKLNDLLLRLILQRSTVPDCKNGITKEYINKKLEVESLDKKDFATKVYPNPTKGIFKIDLKRDAEEFILYDYTGKILIQKNNLVKGLHNFDITHYPQSVYLVKLKYGTESETFKIIKN</sequence>
<reference evidence="5 6" key="1">
    <citation type="journal article" date="2006" name="Int. J. Syst. Evol. Microbiol.">
        <title>Chryseobacterium hispanicum sp. nov., isolated from the drinking water distribution system of Sevilla, Spain.</title>
        <authorList>
            <person name="Gallego V."/>
            <person name="Garcia M.T."/>
            <person name="Ventosa A."/>
        </authorList>
    </citation>
    <scope>NUCLEOTIDE SEQUENCE [LARGE SCALE GENOMIC DNA]</scope>
    <source>
        <strain evidence="5 6">KCTC 22104</strain>
    </source>
</reference>
<dbReference type="GO" id="GO:0004674">
    <property type="term" value="F:protein serine/threonine kinase activity"/>
    <property type="evidence" value="ECO:0007669"/>
    <property type="project" value="TreeGrafter"/>
</dbReference>
<evidence type="ECO:0000256" key="3">
    <source>
        <dbReference type="SAM" id="Phobius"/>
    </source>
</evidence>
<name>A0A3D9D120_9FLAO</name>
<dbReference type="GO" id="GO:0005737">
    <property type="term" value="C:cytoplasm"/>
    <property type="evidence" value="ECO:0007669"/>
    <property type="project" value="TreeGrafter"/>
</dbReference>
<dbReference type="Gene3D" id="2.170.130.10">
    <property type="entry name" value="TonB-dependent receptor, plug domain"/>
    <property type="match status" value="1"/>
</dbReference>
<feature type="domain" description="VWFA" evidence="4">
    <location>
        <begin position="470"/>
        <end position="662"/>
    </location>
</feature>
<keyword evidence="2" id="KW-1134">Transmembrane beta strand</keyword>
<dbReference type="PANTHER" id="PTHR47763:SF1">
    <property type="entry name" value="DUF659 DOMAIN-CONTAINING PROTEIN"/>
    <property type="match status" value="1"/>
</dbReference>
<dbReference type="InterPro" id="IPR012910">
    <property type="entry name" value="Plug_dom"/>
</dbReference>
<feature type="transmembrane region" description="Helical" evidence="3">
    <location>
        <begin position="49"/>
        <end position="69"/>
    </location>
</feature>
<dbReference type="SUPFAM" id="SSF56935">
    <property type="entry name" value="Porins"/>
    <property type="match status" value="1"/>
</dbReference>
<dbReference type="InterPro" id="IPR002035">
    <property type="entry name" value="VWF_A"/>
</dbReference>
<gene>
    <name evidence="5" type="ORF">DRF58_05015</name>
</gene>
<keyword evidence="1" id="KW-0732">Signal</keyword>
<dbReference type="CDD" id="cd00198">
    <property type="entry name" value="vWFA"/>
    <property type="match status" value="1"/>
</dbReference>
<dbReference type="InterPro" id="IPR039426">
    <property type="entry name" value="TonB-dep_rcpt-like"/>
</dbReference>
<dbReference type="PANTHER" id="PTHR47763">
    <property type="entry name" value="ALPHA-PROTEIN KINASE VWKA"/>
    <property type="match status" value="1"/>
</dbReference>
<evidence type="ECO:0000313" key="6">
    <source>
        <dbReference type="Proteomes" id="UP000256326"/>
    </source>
</evidence>
<keyword evidence="6" id="KW-1185">Reference proteome</keyword>
<dbReference type="Proteomes" id="UP000256326">
    <property type="component" value="Unassembled WGS sequence"/>
</dbReference>
<dbReference type="Gene3D" id="3.40.50.410">
    <property type="entry name" value="von Willebrand factor, type A domain"/>
    <property type="match status" value="1"/>
</dbReference>
<comment type="subcellular location">
    <subcellularLocation>
        <location evidence="2">Cell outer membrane</location>
        <topology evidence="2">Multi-pass membrane protein</topology>
    </subcellularLocation>
</comment>
<dbReference type="PROSITE" id="PS50234">
    <property type="entry name" value="VWFA"/>
    <property type="match status" value="1"/>
</dbReference>
<dbReference type="SUPFAM" id="SSF53300">
    <property type="entry name" value="vWA-like"/>
    <property type="match status" value="1"/>
</dbReference>
<dbReference type="InterPro" id="IPR026444">
    <property type="entry name" value="Secre_tail"/>
</dbReference>
<keyword evidence="2 3" id="KW-0472">Membrane</keyword>
<dbReference type="InterPro" id="IPR036465">
    <property type="entry name" value="vWFA_dom_sf"/>
</dbReference>
<evidence type="ECO:0000259" key="4">
    <source>
        <dbReference type="PROSITE" id="PS50234"/>
    </source>
</evidence>
<dbReference type="Pfam" id="PF00092">
    <property type="entry name" value="VWA"/>
    <property type="match status" value="1"/>
</dbReference>
<comment type="caution">
    <text evidence="5">The sequence shown here is derived from an EMBL/GenBank/DDBJ whole genome shotgun (WGS) entry which is preliminary data.</text>
</comment>
<accession>A0A3D9D120</accession>
<dbReference type="InterPro" id="IPR037066">
    <property type="entry name" value="Plug_dom_sf"/>
</dbReference>
<dbReference type="PROSITE" id="PS52016">
    <property type="entry name" value="TONB_DEPENDENT_REC_3"/>
    <property type="match status" value="1"/>
</dbReference>
<dbReference type="AlphaFoldDB" id="A0A3D9D120"/>
<dbReference type="RefSeq" id="WP_116033524.1">
    <property type="nucleotide sequence ID" value="NZ_JBHLVV010000094.1"/>
</dbReference>
<dbReference type="GO" id="GO:0009279">
    <property type="term" value="C:cell outer membrane"/>
    <property type="evidence" value="ECO:0007669"/>
    <property type="project" value="UniProtKB-SubCell"/>
</dbReference>
<dbReference type="SMART" id="SM00327">
    <property type="entry name" value="VWA"/>
    <property type="match status" value="1"/>
</dbReference>
<keyword evidence="2 3" id="KW-0812">Transmembrane</keyword>
<proteinExistence type="inferred from homology"/>
<evidence type="ECO:0000313" key="5">
    <source>
        <dbReference type="EMBL" id="REC71712.1"/>
    </source>
</evidence>
<organism evidence="5 6">
    <name type="scientific">Epilithonimonas hispanica</name>
    <dbReference type="NCBI Taxonomy" id="358687"/>
    <lineage>
        <taxon>Bacteria</taxon>
        <taxon>Pseudomonadati</taxon>
        <taxon>Bacteroidota</taxon>
        <taxon>Flavobacteriia</taxon>
        <taxon>Flavobacteriales</taxon>
        <taxon>Weeksellaceae</taxon>
        <taxon>Chryseobacterium group</taxon>
        <taxon>Epilithonimonas</taxon>
    </lineage>
</organism>
<keyword evidence="2" id="KW-0998">Cell outer membrane</keyword>
<comment type="similarity">
    <text evidence="2">Belongs to the TonB-dependent receptor family.</text>
</comment>